<dbReference type="Proteomes" id="UP001060919">
    <property type="component" value="Chromosome"/>
</dbReference>
<accession>A0A916DR79</accession>
<proteinExistence type="predicted"/>
<dbReference type="KEGG" id="aup:AsAng_0012030"/>
<reference evidence="1" key="1">
    <citation type="submission" date="2022-09" db="EMBL/GenBank/DDBJ databases">
        <title>Aureispira anguillicida sp. nov., isolated from Leptocephalus of Japanese eel Anguilla japonica.</title>
        <authorList>
            <person name="Yuasa K."/>
            <person name="Mekata T."/>
            <person name="Ikunari K."/>
        </authorList>
    </citation>
    <scope>NUCLEOTIDE SEQUENCE</scope>
    <source>
        <strain evidence="1">EL160426</strain>
    </source>
</reference>
<dbReference type="AlphaFoldDB" id="A0A916DR79"/>
<protein>
    <submittedName>
        <fullName evidence="1">Uncharacterized protein</fullName>
    </submittedName>
</protein>
<evidence type="ECO:0000313" key="1">
    <source>
        <dbReference type="EMBL" id="BDS10495.1"/>
    </source>
</evidence>
<dbReference type="EMBL" id="AP026867">
    <property type="protein sequence ID" value="BDS10495.1"/>
    <property type="molecule type" value="Genomic_DNA"/>
</dbReference>
<organism evidence="1 2">
    <name type="scientific">Aureispira anguillae</name>
    <dbReference type="NCBI Taxonomy" id="2864201"/>
    <lineage>
        <taxon>Bacteria</taxon>
        <taxon>Pseudomonadati</taxon>
        <taxon>Bacteroidota</taxon>
        <taxon>Saprospiria</taxon>
        <taxon>Saprospirales</taxon>
        <taxon>Saprospiraceae</taxon>
        <taxon>Aureispira</taxon>
    </lineage>
</organism>
<sequence length="40" mass="4804">MNIFYATKYRPSQIFIFLPIKTYLHFSRIPRQLTLSLATI</sequence>
<name>A0A916DR79_9BACT</name>
<gene>
    <name evidence="1" type="ORF">AsAng_0012030</name>
</gene>
<evidence type="ECO:0000313" key="2">
    <source>
        <dbReference type="Proteomes" id="UP001060919"/>
    </source>
</evidence>
<keyword evidence="2" id="KW-1185">Reference proteome</keyword>